<reference evidence="10" key="1">
    <citation type="submission" date="2023-10" db="EMBL/GenBank/DDBJ databases">
        <title>Development of a sustainable strategy for remediation of hydrocarbon-contaminated territories based on the waste exchange concept.</title>
        <authorList>
            <person name="Krivoruchko A."/>
        </authorList>
    </citation>
    <scope>NUCLEOTIDE SEQUENCE</scope>
    <source>
        <strain evidence="10">IEGM 1325</strain>
    </source>
</reference>
<accession>A0AAP5TAD0</accession>
<keyword evidence="4 9" id="KW-0812">Transmembrane</keyword>
<evidence type="ECO:0000313" key="11">
    <source>
        <dbReference type="Proteomes" id="UP001185728"/>
    </source>
</evidence>
<keyword evidence="3" id="KW-0808">Transferase</keyword>
<feature type="transmembrane region" description="Helical" evidence="9">
    <location>
        <begin position="422"/>
        <end position="443"/>
    </location>
</feature>
<comment type="similarity">
    <text evidence="7">Belongs to the MptA/B family.</text>
</comment>
<dbReference type="Proteomes" id="UP001185728">
    <property type="component" value="Unassembled WGS sequence"/>
</dbReference>
<dbReference type="GO" id="GO:0016757">
    <property type="term" value="F:glycosyltransferase activity"/>
    <property type="evidence" value="ECO:0007669"/>
    <property type="project" value="UniProtKB-KW"/>
</dbReference>
<gene>
    <name evidence="10" type="primary">mptB</name>
    <name evidence="10" type="ORF">R4064_06960</name>
</gene>
<feature type="transmembrane region" description="Helical" evidence="9">
    <location>
        <begin position="252"/>
        <end position="268"/>
    </location>
</feature>
<comment type="subcellular location">
    <subcellularLocation>
        <location evidence="1">Membrane</location>
        <topology evidence="1">Multi-pass membrane protein</topology>
    </subcellularLocation>
</comment>
<feature type="region of interest" description="Disordered" evidence="8">
    <location>
        <begin position="1"/>
        <end position="28"/>
    </location>
</feature>
<evidence type="ECO:0000256" key="4">
    <source>
        <dbReference type="ARBA" id="ARBA00022692"/>
    </source>
</evidence>
<evidence type="ECO:0000256" key="6">
    <source>
        <dbReference type="ARBA" id="ARBA00023136"/>
    </source>
</evidence>
<sequence>MRPAAPATTGTRRRPRPSRDAAQPEPEAAVRRGTWASVLITVGSWGVGWLPMTPDSVFSGTTLLNPLRVYLPGVLLSTVLLAAGSLLLVRSWLELGRALRGRWEEHGRLVARAAWRWSAPLMLTLPIFSRDVFSYLQQGRLLASGLDPYSQGVSALPGWFMQGADSIWAESPSPYGPLFLLFAETTWRATGGTIELSVTAFRLLALAGLALCLWAVPRLAAVAGRCGPWATWVAVANPLFLLYMIAGAHNDALMSGLMLAGILLMVRPPRRRVHALWGIVLIALSVAIKPLTALVLPFVALLLPTGWARFRAADPRLRRRDRIGPWCTTAVISLAVLTILGAGSGLWFGWIPAMLTSGDAAFPYAPVGLLGLLLGAVVEAVTPLGAREVAAAFYTVMTVAALGFTAWLALRRRPLDPVFSAAAVLVVAVATAPIIQPWYLLWVLPLLACALRPLPWGVDHPRWLGWVTALAVLLLTGVGVVDQLSVAQWLPVLAVRVFTLILMLAGIGWIIHRDPVTAPLFPGWRRPPLEVVEPRAAAASSTPPQAGVSQDGPPDGPPSTAAHPAPSSTRIPQERP</sequence>
<dbReference type="InterPro" id="IPR049829">
    <property type="entry name" value="MptA/B-like"/>
</dbReference>
<evidence type="ECO:0000256" key="7">
    <source>
        <dbReference type="ARBA" id="ARBA00043987"/>
    </source>
</evidence>
<comment type="caution">
    <text evidence="10">The sequence shown here is derived from an EMBL/GenBank/DDBJ whole genome shotgun (WGS) entry which is preliminary data.</text>
</comment>
<feature type="compositionally biased region" description="Low complexity" evidence="8">
    <location>
        <begin position="558"/>
        <end position="569"/>
    </location>
</feature>
<evidence type="ECO:0000256" key="8">
    <source>
        <dbReference type="SAM" id="MobiDB-lite"/>
    </source>
</evidence>
<evidence type="ECO:0000256" key="3">
    <source>
        <dbReference type="ARBA" id="ARBA00022679"/>
    </source>
</evidence>
<feature type="transmembrane region" description="Helical" evidence="9">
    <location>
        <begin position="493"/>
        <end position="511"/>
    </location>
</feature>
<dbReference type="RefSeq" id="WP_317676645.1">
    <property type="nucleotide sequence ID" value="NZ_JAWLUK010000010.1"/>
</dbReference>
<feature type="transmembrane region" description="Helical" evidence="9">
    <location>
        <begin position="323"/>
        <end position="348"/>
    </location>
</feature>
<feature type="transmembrane region" description="Helical" evidence="9">
    <location>
        <begin position="463"/>
        <end position="481"/>
    </location>
</feature>
<feature type="compositionally biased region" description="Low complexity" evidence="8">
    <location>
        <begin position="1"/>
        <end position="10"/>
    </location>
</feature>
<feature type="transmembrane region" description="Helical" evidence="9">
    <location>
        <begin position="196"/>
        <end position="217"/>
    </location>
</feature>
<dbReference type="AlphaFoldDB" id="A0AAP5TAD0"/>
<organism evidence="10 11">
    <name type="scientific">Micrococcus yunnanensis</name>
    <dbReference type="NCBI Taxonomy" id="566027"/>
    <lineage>
        <taxon>Bacteria</taxon>
        <taxon>Bacillati</taxon>
        <taxon>Actinomycetota</taxon>
        <taxon>Actinomycetes</taxon>
        <taxon>Micrococcales</taxon>
        <taxon>Micrococcaceae</taxon>
        <taxon>Micrococcus</taxon>
    </lineage>
</organism>
<feature type="region of interest" description="Disordered" evidence="8">
    <location>
        <begin position="532"/>
        <end position="576"/>
    </location>
</feature>
<evidence type="ECO:0000256" key="1">
    <source>
        <dbReference type="ARBA" id="ARBA00004141"/>
    </source>
</evidence>
<keyword evidence="2 10" id="KW-0328">Glycosyltransferase</keyword>
<feature type="transmembrane region" description="Helical" evidence="9">
    <location>
        <begin position="360"/>
        <end position="378"/>
    </location>
</feature>
<feature type="transmembrane region" description="Helical" evidence="9">
    <location>
        <begin position="275"/>
        <end position="303"/>
    </location>
</feature>
<protein>
    <submittedName>
        <fullName evidence="10">Polyprenol phosphomannose-dependent alpha 1,6 mannosyltransferase MptB</fullName>
    </submittedName>
</protein>
<dbReference type="GO" id="GO:0016020">
    <property type="term" value="C:membrane"/>
    <property type="evidence" value="ECO:0007669"/>
    <property type="project" value="UniProtKB-SubCell"/>
</dbReference>
<feature type="compositionally biased region" description="Polar residues" evidence="8">
    <location>
        <begin position="539"/>
        <end position="548"/>
    </location>
</feature>
<feature type="transmembrane region" description="Helical" evidence="9">
    <location>
        <begin position="33"/>
        <end position="50"/>
    </location>
</feature>
<evidence type="ECO:0000256" key="5">
    <source>
        <dbReference type="ARBA" id="ARBA00022989"/>
    </source>
</evidence>
<dbReference type="NCBIfam" id="NF038066">
    <property type="entry name" value="MptB"/>
    <property type="match status" value="1"/>
</dbReference>
<proteinExistence type="inferred from homology"/>
<name>A0AAP5TAD0_9MICC</name>
<keyword evidence="6 9" id="KW-0472">Membrane</keyword>
<evidence type="ECO:0000256" key="2">
    <source>
        <dbReference type="ARBA" id="ARBA00022676"/>
    </source>
</evidence>
<dbReference type="EMBL" id="JAWLUK010000010">
    <property type="protein sequence ID" value="MDV7177377.1"/>
    <property type="molecule type" value="Genomic_DNA"/>
</dbReference>
<keyword evidence="5 9" id="KW-1133">Transmembrane helix</keyword>
<feature type="transmembrane region" description="Helical" evidence="9">
    <location>
        <begin position="390"/>
        <end position="410"/>
    </location>
</feature>
<feature type="transmembrane region" description="Helical" evidence="9">
    <location>
        <begin position="70"/>
        <end position="89"/>
    </location>
</feature>
<evidence type="ECO:0000313" key="10">
    <source>
        <dbReference type="EMBL" id="MDV7177377.1"/>
    </source>
</evidence>
<dbReference type="Pfam" id="PF26314">
    <property type="entry name" value="MptA_B_family"/>
    <property type="match status" value="1"/>
</dbReference>
<evidence type="ECO:0000256" key="9">
    <source>
        <dbReference type="SAM" id="Phobius"/>
    </source>
</evidence>